<organism evidence="1 2">
    <name type="scientific">Pseudocalidococcus azoricus BACA0444</name>
    <dbReference type="NCBI Taxonomy" id="2918990"/>
    <lineage>
        <taxon>Bacteria</taxon>
        <taxon>Bacillati</taxon>
        <taxon>Cyanobacteriota</taxon>
        <taxon>Cyanophyceae</taxon>
        <taxon>Acaryochloridales</taxon>
        <taxon>Thermosynechococcaceae</taxon>
        <taxon>Pseudocalidococcus</taxon>
        <taxon>Pseudocalidococcus azoricus</taxon>
    </lineage>
</organism>
<dbReference type="Proteomes" id="UP001268256">
    <property type="component" value="Unassembled WGS sequence"/>
</dbReference>
<dbReference type="AlphaFoldDB" id="A0AAE4JWY4"/>
<name>A0AAE4JWY4_9CYAN</name>
<proteinExistence type="predicted"/>
<gene>
    <name evidence="1" type="ORF">RIF25_01180</name>
</gene>
<accession>A0AAE4JWY4</accession>
<protein>
    <submittedName>
        <fullName evidence="1">Uncharacterized protein</fullName>
    </submittedName>
</protein>
<keyword evidence="2" id="KW-1185">Reference proteome</keyword>
<dbReference type="EMBL" id="JAVMIP010000001">
    <property type="protein sequence ID" value="MDS3859409.1"/>
    <property type="molecule type" value="Genomic_DNA"/>
</dbReference>
<evidence type="ECO:0000313" key="2">
    <source>
        <dbReference type="Proteomes" id="UP001268256"/>
    </source>
</evidence>
<dbReference type="RefSeq" id="WP_322876739.1">
    <property type="nucleotide sequence ID" value="NZ_JAVMIP010000001.1"/>
</dbReference>
<reference evidence="2" key="1">
    <citation type="submission" date="2023-07" db="EMBL/GenBank/DDBJ databases">
        <authorList>
            <person name="Luz R."/>
            <person name="Cordeiro R."/>
            <person name="Fonseca A."/>
            <person name="Goncalves V."/>
        </authorList>
    </citation>
    <scope>NUCLEOTIDE SEQUENCE [LARGE SCALE GENOMIC DNA]</scope>
    <source>
        <strain evidence="2">BACA0444</strain>
    </source>
</reference>
<sequence>MLYFTCPPLTRLSQLRGALGIGLGAAAWGQWQTETAQPLPENFYHLPLPAAADTLMAQYLQAWGNPQQFLNVNPAELSPEQLLLWGLGSSDQAWAKAGVLARLCPDLRRSPPSNLSALFLGDLHQALHGHLAISAILNHWLSAGLNSIPTQLAWASLSGELRGLLWGSLYGARYGWSCLPPFWIVKMPPELETLAYQLLGAWAGQLGNLAPKQSGPITTAGYLYPR</sequence>
<comment type="caution">
    <text evidence="1">The sequence shown here is derived from an EMBL/GenBank/DDBJ whole genome shotgun (WGS) entry which is preliminary data.</text>
</comment>
<evidence type="ECO:0000313" key="1">
    <source>
        <dbReference type="EMBL" id="MDS3859409.1"/>
    </source>
</evidence>